<gene>
    <name evidence="3" type="ORF">WJX72_004140</name>
</gene>
<feature type="compositionally biased region" description="Polar residues" evidence="1">
    <location>
        <begin position="616"/>
        <end position="635"/>
    </location>
</feature>
<feature type="region of interest" description="Disordered" evidence="1">
    <location>
        <begin position="473"/>
        <end position="641"/>
    </location>
</feature>
<feature type="compositionally biased region" description="Low complexity" evidence="1">
    <location>
        <begin position="71"/>
        <end position="82"/>
    </location>
</feature>
<feature type="compositionally biased region" description="Basic and acidic residues" evidence="1">
    <location>
        <begin position="393"/>
        <end position="405"/>
    </location>
</feature>
<evidence type="ECO:0000256" key="1">
    <source>
        <dbReference type="SAM" id="MobiDB-lite"/>
    </source>
</evidence>
<protein>
    <recommendedName>
        <fullName evidence="2">Partial AB-hydrolase lipase domain-containing protein</fullName>
    </recommendedName>
</protein>
<evidence type="ECO:0000313" key="3">
    <source>
        <dbReference type="EMBL" id="KAK9810060.1"/>
    </source>
</evidence>
<accession>A0AAW1PJQ0</accession>
<dbReference type="EMBL" id="JALJOR010000010">
    <property type="protein sequence ID" value="KAK9810060.1"/>
    <property type="molecule type" value="Genomic_DNA"/>
</dbReference>
<feature type="compositionally biased region" description="Low complexity" evidence="1">
    <location>
        <begin position="530"/>
        <end position="544"/>
    </location>
</feature>
<feature type="compositionally biased region" description="Basic and acidic residues" evidence="1">
    <location>
        <begin position="174"/>
        <end position="183"/>
    </location>
</feature>
<evidence type="ECO:0000259" key="2">
    <source>
        <dbReference type="Pfam" id="PF04083"/>
    </source>
</evidence>
<evidence type="ECO:0000313" key="4">
    <source>
        <dbReference type="Proteomes" id="UP001489004"/>
    </source>
</evidence>
<name>A0AAW1PJQ0_9CHLO</name>
<comment type="caution">
    <text evidence="3">The sequence shown here is derived from an EMBL/GenBank/DDBJ whole genome shotgun (WGS) entry which is preliminary data.</text>
</comment>
<feature type="region of interest" description="Disordered" evidence="1">
    <location>
        <begin position="67"/>
        <end position="88"/>
    </location>
</feature>
<dbReference type="PANTHER" id="PTHR11005">
    <property type="entry name" value="LYSOSOMAL ACID LIPASE-RELATED"/>
    <property type="match status" value="1"/>
</dbReference>
<keyword evidence="4" id="KW-1185">Reference proteome</keyword>
<dbReference type="Proteomes" id="UP001489004">
    <property type="component" value="Unassembled WGS sequence"/>
</dbReference>
<feature type="region of interest" description="Disordered" evidence="1">
    <location>
        <begin position="153"/>
        <end position="204"/>
    </location>
</feature>
<dbReference type="SUPFAM" id="SSF53474">
    <property type="entry name" value="alpha/beta-Hydrolases"/>
    <property type="match status" value="2"/>
</dbReference>
<reference evidence="3 4" key="1">
    <citation type="journal article" date="2024" name="Nat. Commun.">
        <title>Phylogenomics reveals the evolutionary origins of lichenization in chlorophyte algae.</title>
        <authorList>
            <person name="Puginier C."/>
            <person name="Libourel C."/>
            <person name="Otte J."/>
            <person name="Skaloud P."/>
            <person name="Haon M."/>
            <person name="Grisel S."/>
            <person name="Petersen M."/>
            <person name="Berrin J.G."/>
            <person name="Delaux P.M."/>
            <person name="Dal Grande F."/>
            <person name="Keller J."/>
        </authorList>
    </citation>
    <scope>NUCLEOTIDE SEQUENCE [LARGE SCALE GENOMIC DNA]</scope>
    <source>
        <strain evidence="3 4">SAG 2043</strain>
    </source>
</reference>
<feature type="region of interest" description="Disordered" evidence="1">
    <location>
        <begin position="331"/>
        <end position="433"/>
    </location>
</feature>
<sequence length="902" mass="98642">MWIHFTAWWNQERLSTFNALVARDRSGVGEGGSNTPNGISHGVGAAEGSSQEGSWWQHPSISRMRRWTQPSSKGCSDQSSSSMPSACGSLADTAGVRLATGELFDRPSGWAVSEGAQQRGVMEDVRLGCELAVTAGFDSIRWLIRKLLLMPQGQQPHRPRPLPQQQAAATDKASLSKDADSHTGPRRMHRSSSTGSQEDSQEVVTAGSLIRQAGYPLEEHTIITKDGYILRMERIPRHGARDVVFFTHGIFDTSLGWVSNGVTGSQAFAAYDRGFDVWLGNSRSNPPREHIDPAIRGGRYWFYNINDLALYDNTAQFDHIHHVKMKELTGNARPKPRLPLDSTLCKHPLDPGSSMASATPKRGCSIRRIASDTDLPSAARDPLNSDVPQTPNKQEEAQHMLDRSSADGPVQEGTFGSPQSMLSPQHPADVGHHAAEARHLPDVTSSSVGSNALQGHAEVTVAVGLGNGLPVRSPRHLPPIRSHPIVLTDDDSTKLESPRDILTSPSSFGKSRHSTDFASVAPSLSDRSSARGSVQSLSSSSDSGSEAERFTIDSSQAGARVGGDEHKQGGITMADVAHMTPDRCADGGVERSTESETIAVQGSHRRLCRPDEDWQAQRQQPSRGSANLGSMQTDPHSARSHRPCHAASKAFQKEPYRLRAVGHSLGGASLVIYALTCRRHGRPHHIHRLILQGPAGFHRHTPLAILPFMATLPLMCFLLKKLRPGLGGGCYVPSSLLRFVTFKLAVDVQQMPALKELMRAGLCVLLAGDSSQWDATLRMPHYNSVAMPALSFHCGTHICQWHWTGRFQLYDFGCAAANMEHYGQPTPPNIPDSYHLLDMPIDIIAGASDGIVAPENVLMHYYHMRQAGCHVTYKEFDFGHMDFTMAVKDELRHYVLSRLLLR</sequence>
<feature type="compositionally biased region" description="Polar residues" evidence="1">
    <location>
        <begin position="414"/>
        <end position="423"/>
    </location>
</feature>
<dbReference type="Gene3D" id="3.40.50.1820">
    <property type="entry name" value="alpha/beta hydrolase"/>
    <property type="match status" value="2"/>
</dbReference>
<dbReference type="InterPro" id="IPR029058">
    <property type="entry name" value="AB_hydrolase_fold"/>
</dbReference>
<feature type="compositionally biased region" description="Basic and acidic residues" evidence="1">
    <location>
        <begin position="580"/>
        <end position="594"/>
    </location>
</feature>
<dbReference type="Pfam" id="PF04083">
    <property type="entry name" value="Abhydro_lipase"/>
    <property type="match status" value="1"/>
</dbReference>
<proteinExistence type="predicted"/>
<dbReference type="InterPro" id="IPR006693">
    <property type="entry name" value="AB_hydrolase_lipase"/>
</dbReference>
<organism evidence="3 4">
    <name type="scientific">[Myrmecia] bisecta</name>
    <dbReference type="NCBI Taxonomy" id="41462"/>
    <lineage>
        <taxon>Eukaryota</taxon>
        <taxon>Viridiplantae</taxon>
        <taxon>Chlorophyta</taxon>
        <taxon>core chlorophytes</taxon>
        <taxon>Trebouxiophyceae</taxon>
        <taxon>Trebouxiales</taxon>
        <taxon>Trebouxiaceae</taxon>
        <taxon>Myrmecia</taxon>
    </lineage>
</organism>
<dbReference type="GO" id="GO:0006629">
    <property type="term" value="P:lipid metabolic process"/>
    <property type="evidence" value="ECO:0007669"/>
    <property type="project" value="InterPro"/>
</dbReference>
<dbReference type="AlphaFoldDB" id="A0AAW1PJQ0"/>
<feature type="domain" description="Partial AB-hydrolase lipase" evidence="2">
    <location>
        <begin position="209"/>
        <end position="261"/>
    </location>
</feature>